<comment type="subcellular location">
    <subcellularLocation>
        <location evidence="2">Cell inner membrane</location>
    </subcellularLocation>
    <subcellularLocation>
        <location evidence="1">Cell membrane</location>
        <topology evidence="1">Peripheral membrane protein</topology>
    </subcellularLocation>
</comment>
<dbReference type="PANTHER" id="PTHR43790">
    <property type="entry name" value="CARBOHYDRATE TRANSPORT ATP-BINDING PROTEIN MG119-RELATED"/>
    <property type="match status" value="1"/>
</dbReference>
<dbReference type="GO" id="GO:0015749">
    <property type="term" value="P:monosaccharide transmembrane transport"/>
    <property type="evidence" value="ECO:0007669"/>
    <property type="project" value="UniProtKB-ARBA"/>
</dbReference>
<dbReference type="CDD" id="cd03216">
    <property type="entry name" value="ABC_Carb_Monos_I"/>
    <property type="match status" value="1"/>
</dbReference>
<keyword evidence="6" id="KW-0677">Repeat</keyword>
<dbReference type="SMART" id="SM00382">
    <property type="entry name" value="AAA"/>
    <property type="match status" value="2"/>
</dbReference>
<dbReference type="PANTHER" id="PTHR43790:SF3">
    <property type="entry name" value="D-ALLOSE IMPORT ATP-BINDING PROTEIN ALSA-RELATED"/>
    <property type="match status" value="1"/>
</dbReference>
<evidence type="ECO:0000259" key="11">
    <source>
        <dbReference type="PROSITE" id="PS50893"/>
    </source>
</evidence>
<dbReference type="AlphaFoldDB" id="A0A7C1FGR8"/>
<feature type="domain" description="ABC transporter" evidence="11">
    <location>
        <begin position="4"/>
        <end position="239"/>
    </location>
</feature>
<evidence type="ECO:0000256" key="2">
    <source>
        <dbReference type="ARBA" id="ARBA00004533"/>
    </source>
</evidence>
<evidence type="ECO:0000256" key="5">
    <source>
        <dbReference type="ARBA" id="ARBA00022597"/>
    </source>
</evidence>
<dbReference type="GO" id="GO:0005524">
    <property type="term" value="F:ATP binding"/>
    <property type="evidence" value="ECO:0007669"/>
    <property type="project" value="UniProtKB-KW"/>
</dbReference>
<keyword evidence="3" id="KW-0813">Transport</keyword>
<evidence type="ECO:0000256" key="7">
    <source>
        <dbReference type="ARBA" id="ARBA00022741"/>
    </source>
</evidence>
<keyword evidence="7" id="KW-0547">Nucleotide-binding</keyword>
<evidence type="ECO:0000256" key="3">
    <source>
        <dbReference type="ARBA" id="ARBA00022448"/>
    </source>
</evidence>
<evidence type="ECO:0000256" key="1">
    <source>
        <dbReference type="ARBA" id="ARBA00004202"/>
    </source>
</evidence>
<dbReference type="EMBL" id="DSMG01000002">
    <property type="protein sequence ID" value="HDX29894.1"/>
    <property type="molecule type" value="Genomic_DNA"/>
</dbReference>
<reference evidence="12" key="1">
    <citation type="journal article" date="2020" name="mSystems">
        <title>Genome- and Community-Level Interaction Insights into Carbon Utilization and Element Cycling Functions of Hydrothermarchaeota in Hydrothermal Sediment.</title>
        <authorList>
            <person name="Zhou Z."/>
            <person name="Liu Y."/>
            <person name="Xu W."/>
            <person name="Pan J."/>
            <person name="Luo Z.H."/>
            <person name="Li M."/>
        </authorList>
    </citation>
    <scope>NUCLEOTIDE SEQUENCE [LARGE SCALE GENOMIC DNA]</scope>
    <source>
        <strain evidence="12">SpSt-289</strain>
    </source>
</reference>
<evidence type="ECO:0000256" key="9">
    <source>
        <dbReference type="ARBA" id="ARBA00022967"/>
    </source>
</evidence>
<keyword evidence="9" id="KW-1278">Translocase</keyword>
<evidence type="ECO:0000313" key="12">
    <source>
        <dbReference type="EMBL" id="HDX29894.1"/>
    </source>
</evidence>
<dbReference type="InterPro" id="IPR050107">
    <property type="entry name" value="ABC_carbohydrate_import_ATPase"/>
</dbReference>
<gene>
    <name evidence="12" type="ORF">ENQ20_00190</name>
</gene>
<protein>
    <submittedName>
        <fullName evidence="12">Sugar ABC transporter ATP-binding protein</fullName>
    </submittedName>
</protein>
<dbReference type="Pfam" id="PF00005">
    <property type="entry name" value="ABC_tran"/>
    <property type="match status" value="2"/>
</dbReference>
<evidence type="ECO:0000256" key="4">
    <source>
        <dbReference type="ARBA" id="ARBA00022475"/>
    </source>
</evidence>
<dbReference type="GO" id="GO:0016887">
    <property type="term" value="F:ATP hydrolysis activity"/>
    <property type="evidence" value="ECO:0007669"/>
    <property type="project" value="InterPro"/>
</dbReference>
<proteinExistence type="predicted"/>
<feature type="domain" description="ABC transporter" evidence="11">
    <location>
        <begin position="250"/>
        <end position="493"/>
    </location>
</feature>
<accession>A0A7C1FGR8</accession>
<name>A0A7C1FGR8_9CHLR</name>
<keyword evidence="4" id="KW-1003">Cell membrane</keyword>
<sequence length="509" mass="56130">MNLLEMRGIVKNFPGVQALKSVDFDVRRGEVHALVGENGAGKSTLMKILSGVYQADAGEILFKGQPVIFRTPRQAQDAGIVTIYQELNQVPYLSVTENIFLGSEWTRNGLLDWPAMHQEARRLLAKLHLDIDPRAPLYTLGVGQQQMVEVAKALHHKADLIIMDEPTSALSVREIEDLFAIIAELKAEGVAIIYISHHLEETFAISDRTTVLRDGRKIATKPSSELTVEQLIRLMVGRDLAEQFPKEIAPRGKEMLRVEGLRRDGKLHNISFSVHAGEILGIAGLVGAGRTELVRAIFGADPIDGGRIFVEGKEVHIRSPRDAVQHGIALLTEDRKTQGLVLLMSVRNNVTLASLDRLTRGLFTNAAKEQELTDGFINSLAIKTPNQQQLVMNLSGGNQQKIVLAKWLATHPKVLIFDEPTRGIDVGAKVEIYRLMNELARRGVAILMVSSELPEVLGMSDRIMVIHEGRVAGFLDREGANQEGIMELATGMAAAEIEQSKLFEASIHE</sequence>
<dbReference type="InterPro" id="IPR003439">
    <property type="entry name" value="ABC_transporter-like_ATP-bd"/>
</dbReference>
<dbReference type="FunFam" id="3.40.50.300:FF:000126">
    <property type="entry name" value="Galactose/methyl galactoside import ATP-binding protein MglA"/>
    <property type="match status" value="1"/>
</dbReference>
<dbReference type="CDD" id="cd03215">
    <property type="entry name" value="ABC_Carb_Monos_II"/>
    <property type="match status" value="1"/>
</dbReference>
<evidence type="ECO:0000256" key="6">
    <source>
        <dbReference type="ARBA" id="ARBA00022737"/>
    </source>
</evidence>
<comment type="caution">
    <text evidence="12">The sequence shown here is derived from an EMBL/GenBank/DDBJ whole genome shotgun (WGS) entry which is preliminary data.</text>
</comment>
<dbReference type="PROSITE" id="PS00211">
    <property type="entry name" value="ABC_TRANSPORTER_1"/>
    <property type="match status" value="1"/>
</dbReference>
<keyword evidence="5" id="KW-0762">Sugar transport</keyword>
<evidence type="ECO:0000256" key="8">
    <source>
        <dbReference type="ARBA" id="ARBA00022840"/>
    </source>
</evidence>
<dbReference type="FunFam" id="3.40.50.300:FF:000127">
    <property type="entry name" value="Ribose import ATP-binding protein RbsA"/>
    <property type="match status" value="1"/>
</dbReference>
<dbReference type="InterPro" id="IPR017871">
    <property type="entry name" value="ABC_transporter-like_CS"/>
</dbReference>
<dbReference type="Gene3D" id="3.40.50.300">
    <property type="entry name" value="P-loop containing nucleotide triphosphate hydrolases"/>
    <property type="match status" value="2"/>
</dbReference>
<keyword evidence="10" id="KW-0472">Membrane</keyword>
<keyword evidence="8 12" id="KW-0067">ATP-binding</keyword>
<dbReference type="InterPro" id="IPR027417">
    <property type="entry name" value="P-loop_NTPase"/>
</dbReference>
<dbReference type="GO" id="GO:0005886">
    <property type="term" value="C:plasma membrane"/>
    <property type="evidence" value="ECO:0007669"/>
    <property type="project" value="UniProtKB-SubCell"/>
</dbReference>
<dbReference type="PROSITE" id="PS50893">
    <property type="entry name" value="ABC_TRANSPORTER_2"/>
    <property type="match status" value="2"/>
</dbReference>
<organism evidence="12">
    <name type="scientific">Caldilinea aerophila</name>
    <dbReference type="NCBI Taxonomy" id="133453"/>
    <lineage>
        <taxon>Bacteria</taxon>
        <taxon>Bacillati</taxon>
        <taxon>Chloroflexota</taxon>
        <taxon>Caldilineae</taxon>
        <taxon>Caldilineales</taxon>
        <taxon>Caldilineaceae</taxon>
        <taxon>Caldilinea</taxon>
    </lineage>
</organism>
<evidence type="ECO:0000256" key="10">
    <source>
        <dbReference type="ARBA" id="ARBA00023136"/>
    </source>
</evidence>
<dbReference type="SUPFAM" id="SSF52540">
    <property type="entry name" value="P-loop containing nucleoside triphosphate hydrolases"/>
    <property type="match status" value="2"/>
</dbReference>
<dbReference type="InterPro" id="IPR003593">
    <property type="entry name" value="AAA+_ATPase"/>
</dbReference>